<comment type="similarity">
    <text evidence="3">Belongs to the UreF family.</text>
</comment>
<reference evidence="5 7" key="2">
    <citation type="submission" date="2015-09" db="EMBL/GenBank/DDBJ databases">
        <authorList>
            <consortium name="Swine Surveillance"/>
        </authorList>
    </citation>
    <scope>NUCLEOTIDE SEQUENCE [LARGE SCALE GENOMIC DNA]</scope>
    <source>
        <strain evidence="5 7">5120</strain>
    </source>
</reference>
<sequence>MATAPILTRRTSHTGTTMLTDPKLLTLTQWLSPAYPVGAFSYSHGLEWAVEAGHVTDAASFAEWLRDILEQGTGRNDTILMAAAYRSTPEALTKVDALACAFASSKERLLETQAQGAAFCKVTAAIWGHMPPALTYPVALGHAAATQGIPLDQTAVMYLHAFASNLCAAAMRLVPLGQTEGNQVLHQLAPICEAVVAAALPLTTDDLGGACVLAEIASMKHETQYTRLFRT</sequence>
<comment type="subunit">
    <text evidence="3">UreD, UreF and UreG form a complex that acts as a GTP-hydrolysis-dependent molecular chaperone, activating the urease apoprotein by helping to assemble the nickel containing metallocenter of UreC. The UreE protein probably delivers the nickel.</text>
</comment>
<evidence type="ECO:0000256" key="3">
    <source>
        <dbReference type="HAMAP-Rule" id="MF_01385"/>
    </source>
</evidence>
<protein>
    <recommendedName>
        <fullName evidence="3">Urease accessory protein UreF</fullName>
    </recommendedName>
</protein>
<dbReference type="InterPro" id="IPR002639">
    <property type="entry name" value="UreF"/>
</dbReference>
<dbReference type="InterPro" id="IPR038277">
    <property type="entry name" value="UreF_sf"/>
</dbReference>
<dbReference type="Proteomes" id="UP000051887">
    <property type="component" value="Unassembled WGS sequence"/>
</dbReference>
<dbReference type="EMBL" id="CYSC01000016">
    <property type="protein sequence ID" value="CUH71126.1"/>
    <property type="molecule type" value="Genomic_DNA"/>
</dbReference>
<keyword evidence="6" id="KW-1185">Reference proteome</keyword>
<keyword evidence="3" id="KW-0963">Cytoplasm</keyword>
<organism evidence="5 7">
    <name type="scientific">Thalassovita autumnalis</name>
    <dbReference type="NCBI Taxonomy" id="2072972"/>
    <lineage>
        <taxon>Bacteria</taxon>
        <taxon>Pseudomonadati</taxon>
        <taxon>Pseudomonadota</taxon>
        <taxon>Alphaproteobacteria</taxon>
        <taxon>Rhodobacterales</taxon>
        <taxon>Roseobacteraceae</taxon>
        <taxon>Thalassovita</taxon>
    </lineage>
</organism>
<dbReference type="AlphaFoldDB" id="A0A0P1FAK0"/>
<dbReference type="PIRSF" id="PIRSF009467">
    <property type="entry name" value="Ureas_acces_UreF"/>
    <property type="match status" value="1"/>
</dbReference>
<dbReference type="Proteomes" id="UP000051086">
    <property type="component" value="Unassembled WGS sequence"/>
</dbReference>
<dbReference type="PANTHER" id="PTHR33620:SF1">
    <property type="entry name" value="UREASE ACCESSORY PROTEIN F"/>
    <property type="match status" value="1"/>
</dbReference>
<dbReference type="Pfam" id="PF01730">
    <property type="entry name" value="UreF"/>
    <property type="match status" value="1"/>
</dbReference>
<gene>
    <name evidence="3 5" type="primary">ureF</name>
    <name evidence="4" type="ORF">TL5118_01129</name>
    <name evidence="5" type="ORF">TL5120_00906</name>
</gene>
<dbReference type="EMBL" id="CYSB01000023">
    <property type="protein sequence ID" value="CUH65057.1"/>
    <property type="molecule type" value="Genomic_DNA"/>
</dbReference>
<dbReference type="GO" id="GO:0016151">
    <property type="term" value="F:nickel cation binding"/>
    <property type="evidence" value="ECO:0007669"/>
    <property type="project" value="UniProtKB-UniRule"/>
</dbReference>
<dbReference type="GO" id="GO:0005737">
    <property type="term" value="C:cytoplasm"/>
    <property type="evidence" value="ECO:0007669"/>
    <property type="project" value="UniProtKB-SubCell"/>
</dbReference>
<dbReference type="HAMAP" id="MF_01385">
    <property type="entry name" value="UreF"/>
    <property type="match status" value="1"/>
</dbReference>
<dbReference type="PANTHER" id="PTHR33620">
    <property type="entry name" value="UREASE ACCESSORY PROTEIN F"/>
    <property type="match status" value="1"/>
</dbReference>
<keyword evidence="2 3" id="KW-0143">Chaperone</keyword>
<evidence type="ECO:0000256" key="1">
    <source>
        <dbReference type="ARBA" id="ARBA00022988"/>
    </source>
</evidence>
<dbReference type="Gene3D" id="1.10.4190.10">
    <property type="entry name" value="Urease accessory protein UreF"/>
    <property type="match status" value="1"/>
</dbReference>
<name>A0A0P1FAK0_9RHOB</name>
<proteinExistence type="inferred from homology"/>
<comment type="function">
    <text evidence="3">Required for maturation of urease via the functional incorporation of the urease nickel metallocenter.</text>
</comment>
<evidence type="ECO:0000256" key="2">
    <source>
        <dbReference type="ARBA" id="ARBA00023186"/>
    </source>
</evidence>
<comment type="subcellular location">
    <subcellularLocation>
        <location evidence="3">Cytoplasm</location>
    </subcellularLocation>
</comment>
<accession>A0A0P1FAK0</accession>
<evidence type="ECO:0000313" key="4">
    <source>
        <dbReference type="EMBL" id="CUH65057.1"/>
    </source>
</evidence>
<evidence type="ECO:0000313" key="5">
    <source>
        <dbReference type="EMBL" id="CUH71126.1"/>
    </source>
</evidence>
<reference evidence="4 6" key="1">
    <citation type="submission" date="2015-09" db="EMBL/GenBank/DDBJ databases">
        <authorList>
            <person name="Rodrigo-Torres L."/>
            <person name="Arahal D.R."/>
        </authorList>
    </citation>
    <scope>NUCLEOTIDE SEQUENCE [LARGE SCALE GENOMIC DNA]</scope>
    <source>
        <strain evidence="4 6">CECT 5118</strain>
    </source>
</reference>
<evidence type="ECO:0000313" key="7">
    <source>
        <dbReference type="Proteomes" id="UP000051887"/>
    </source>
</evidence>
<keyword evidence="1 3" id="KW-0996">Nickel insertion</keyword>
<evidence type="ECO:0000313" key="6">
    <source>
        <dbReference type="Proteomes" id="UP000051086"/>
    </source>
</evidence>